<protein>
    <submittedName>
        <fullName evidence="2">Uncharacterized protein</fullName>
    </submittedName>
</protein>
<gene>
    <name evidence="2" type="ORF">DPMN_032442</name>
</gene>
<dbReference type="AlphaFoldDB" id="A0A9D4RI91"/>
<evidence type="ECO:0000256" key="1">
    <source>
        <dbReference type="SAM" id="MobiDB-lite"/>
    </source>
</evidence>
<feature type="compositionally biased region" description="Basic and acidic residues" evidence="1">
    <location>
        <begin position="87"/>
        <end position="98"/>
    </location>
</feature>
<reference evidence="2" key="1">
    <citation type="journal article" date="2019" name="bioRxiv">
        <title>The Genome of the Zebra Mussel, Dreissena polymorpha: A Resource for Invasive Species Research.</title>
        <authorList>
            <person name="McCartney M.A."/>
            <person name="Auch B."/>
            <person name="Kono T."/>
            <person name="Mallez S."/>
            <person name="Zhang Y."/>
            <person name="Obille A."/>
            <person name="Becker A."/>
            <person name="Abrahante J.E."/>
            <person name="Garbe J."/>
            <person name="Badalamenti J.P."/>
            <person name="Herman A."/>
            <person name="Mangelson H."/>
            <person name="Liachko I."/>
            <person name="Sullivan S."/>
            <person name="Sone E.D."/>
            <person name="Koren S."/>
            <person name="Silverstein K.A.T."/>
            <person name="Beckman K.B."/>
            <person name="Gohl D.M."/>
        </authorList>
    </citation>
    <scope>NUCLEOTIDE SEQUENCE</scope>
    <source>
        <strain evidence="2">Duluth1</strain>
        <tissue evidence="2">Whole animal</tissue>
    </source>
</reference>
<name>A0A9D4RI91_DREPO</name>
<accession>A0A9D4RI91</accession>
<dbReference type="Proteomes" id="UP000828390">
    <property type="component" value="Unassembled WGS sequence"/>
</dbReference>
<feature type="region of interest" description="Disordered" evidence="1">
    <location>
        <begin position="85"/>
        <end position="111"/>
    </location>
</feature>
<comment type="caution">
    <text evidence="2">The sequence shown here is derived from an EMBL/GenBank/DDBJ whole genome shotgun (WGS) entry which is preliminary data.</text>
</comment>
<reference evidence="2" key="2">
    <citation type="submission" date="2020-11" db="EMBL/GenBank/DDBJ databases">
        <authorList>
            <person name="McCartney M.A."/>
            <person name="Auch B."/>
            <person name="Kono T."/>
            <person name="Mallez S."/>
            <person name="Becker A."/>
            <person name="Gohl D.M."/>
            <person name="Silverstein K.A.T."/>
            <person name="Koren S."/>
            <person name="Bechman K.B."/>
            <person name="Herman A."/>
            <person name="Abrahante J.E."/>
            <person name="Garbe J."/>
        </authorList>
    </citation>
    <scope>NUCLEOTIDE SEQUENCE</scope>
    <source>
        <strain evidence="2">Duluth1</strain>
        <tissue evidence="2">Whole animal</tissue>
    </source>
</reference>
<dbReference type="EMBL" id="JAIWYP010000002">
    <property type="protein sequence ID" value="KAH3869279.1"/>
    <property type="molecule type" value="Genomic_DNA"/>
</dbReference>
<organism evidence="2 3">
    <name type="scientific">Dreissena polymorpha</name>
    <name type="common">Zebra mussel</name>
    <name type="synonym">Mytilus polymorpha</name>
    <dbReference type="NCBI Taxonomy" id="45954"/>
    <lineage>
        <taxon>Eukaryota</taxon>
        <taxon>Metazoa</taxon>
        <taxon>Spiralia</taxon>
        <taxon>Lophotrochozoa</taxon>
        <taxon>Mollusca</taxon>
        <taxon>Bivalvia</taxon>
        <taxon>Autobranchia</taxon>
        <taxon>Heteroconchia</taxon>
        <taxon>Euheterodonta</taxon>
        <taxon>Imparidentia</taxon>
        <taxon>Neoheterodontei</taxon>
        <taxon>Myida</taxon>
        <taxon>Dreissenoidea</taxon>
        <taxon>Dreissenidae</taxon>
        <taxon>Dreissena</taxon>
    </lineage>
</organism>
<evidence type="ECO:0000313" key="3">
    <source>
        <dbReference type="Proteomes" id="UP000828390"/>
    </source>
</evidence>
<evidence type="ECO:0000313" key="2">
    <source>
        <dbReference type="EMBL" id="KAH3869279.1"/>
    </source>
</evidence>
<proteinExistence type="predicted"/>
<keyword evidence="3" id="KW-1185">Reference proteome</keyword>
<sequence length="174" mass="19579">MLTILWYEMGRVPVSDMYYSVNNLCAVTQQQAQTNGTTVRDGNSDADINVSKVSTVPLKCCIVSPKRPRSDTSVCSGNCYEVLSDSDDTRPSEGHLDGTMDTEDDISTNLPARRITVKRRKYLTNNGSPKAICGHSRERLTNDTRTIDGYSDRLTELKIYPGRMFSTMRNHLRF</sequence>